<dbReference type="OrthoDB" id="6163085at2759"/>
<dbReference type="GO" id="GO:0042981">
    <property type="term" value="P:regulation of apoptotic process"/>
    <property type="evidence" value="ECO:0007669"/>
    <property type="project" value="InterPro"/>
</dbReference>
<evidence type="ECO:0000313" key="12">
    <source>
        <dbReference type="RefSeq" id="XP_055892533.1"/>
    </source>
</evidence>
<sequence>MSKNSLTVANVHLDYLVNEVYRPYIISKVVVKHLMSYMPFMNEILPEIYTLSDSKTSAVLFLDHLKKVDEPGKYQAFKEALGHANYQNIVKALEDEDIRDDFNHKKIMELFHKEIQQKIDPSILAEDLLAEELISQDQFDEIRNLEEKKNTMDAVFLLLDSIPRMKDQWFETFLKILDRNERKELVEILDDTYYSKQGDGAGSQNISDTLTTYQDINHEAGDVNPDLKQPSLAVHQMAEPSGVNSDVFQEIHALRQILQKQQQLLLTLNSKVENIEHLLQRLVSSKGRSEIS</sequence>
<evidence type="ECO:0000313" key="7">
    <source>
        <dbReference type="Proteomes" id="UP001165740"/>
    </source>
</evidence>
<evidence type="ECO:0000256" key="3">
    <source>
        <dbReference type="ARBA" id="ARBA00022588"/>
    </source>
</evidence>
<feature type="domain" description="CARD" evidence="6">
    <location>
        <begin position="124"/>
        <end position="192"/>
    </location>
</feature>
<dbReference type="Gene3D" id="1.10.533.10">
    <property type="entry name" value="Death Domain, Fas"/>
    <property type="match status" value="2"/>
</dbReference>
<evidence type="ECO:0000256" key="1">
    <source>
        <dbReference type="ARBA" id="ARBA00022499"/>
    </source>
</evidence>
<keyword evidence="1" id="KW-1017">Isopeptide bond</keyword>
<accession>A0A9W3AZ78</accession>
<dbReference type="InterPro" id="IPR001315">
    <property type="entry name" value="CARD"/>
</dbReference>
<dbReference type="OMA" id="CHVEYMA"/>
<dbReference type="Pfam" id="PF16739">
    <property type="entry name" value="CARD_2"/>
    <property type="match status" value="1"/>
</dbReference>
<keyword evidence="2" id="KW-0597">Phosphoprotein</keyword>
<dbReference type="RefSeq" id="XP_055892529.1">
    <property type="nucleotide sequence ID" value="XM_056036554.1"/>
</dbReference>
<evidence type="ECO:0000256" key="5">
    <source>
        <dbReference type="ARBA" id="ARBA00022859"/>
    </source>
</evidence>
<keyword evidence="7" id="KW-1185">Reference proteome</keyword>
<evidence type="ECO:0000256" key="2">
    <source>
        <dbReference type="ARBA" id="ARBA00022553"/>
    </source>
</evidence>
<keyword evidence="5" id="KW-0391">Immunity</keyword>
<evidence type="ECO:0000313" key="13">
    <source>
        <dbReference type="RefSeq" id="XP_055892534.1"/>
    </source>
</evidence>
<keyword evidence="4" id="KW-0832">Ubl conjugation</keyword>
<evidence type="ECO:0000259" key="6">
    <source>
        <dbReference type="PROSITE" id="PS50209"/>
    </source>
</evidence>
<dbReference type="Proteomes" id="UP001165740">
    <property type="component" value="Chromosome 7"/>
</dbReference>
<dbReference type="RefSeq" id="XP_055892535.1">
    <property type="nucleotide sequence ID" value="XM_056036560.1"/>
</dbReference>
<dbReference type="GeneID" id="106062127"/>
<dbReference type="InterPro" id="IPR011029">
    <property type="entry name" value="DEATH-like_dom_sf"/>
</dbReference>
<dbReference type="RefSeq" id="XP_055892530.1">
    <property type="nucleotide sequence ID" value="XM_056036555.1"/>
</dbReference>
<dbReference type="RefSeq" id="XP_055892532.1">
    <property type="nucleotide sequence ID" value="XM_056036557.1"/>
</dbReference>
<evidence type="ECO:0000313" key="14">
    <source>
        <dbReference type="RefSeq" id="XP_055892535.1"/>
    </source>
</evidence>
<evidence type="ECO:0000313" key="11">
    <source>
        <dbReference type="RefSeq" id="XP_055892532.1"/>
    </source>
</evidence>
<evidence type="ECO:0000313" key="9">
    <source>
        <dbReference type="RefSeq" id="XP_055892530.1"/>
    </source>
</evidence>
<dbReference type="RefSeq" id="XP_055892531.1">
    <property type="nucleotide sequence ID" value="XM_056036556.1"/>
</dbReference>
<organism evidence="7 10">
    <name type="scientific">Biomphalaria glabrata</name>
    <name type="common">Bloodfluke planorb</name>
    <name type="synonym">Freshwater snail</name>
    <dbReference type="NCBI Taxonomy" id="6526"/>
    <lineage>
        <taxon>Eukaryota</taxon>
        <taxon>Metazoa</taxon>
        <taxon>Spiralia</taxon>
        <taxon>Lophotrochozoa</taxon>
        <taxon>Mollusca</taxon>
        <taxon>Gastropoda</taxon>
        <taxon>Heterobranchia</taxon>
        <taxon>Euthyneura</taxon>
        <taxon>Panpulmonata</taxon>
        <taxon>Hygrophila</taxon>
        <taxon>Lymnaeoidea</taxon>
        <taxon>Planorbidae</taxon>
        <taxon>Biomphalaria</taxon>
    </lineage>
</organism>
<evidence type="ECO:0000313" key="8">
    <source>
        <dbReference type="RefSeq" id="XP_055892529.1"/>
    </source>
</evidence>
<dbReference type="SUPFAM" id="SSF47986">
    <property type="entry name" value="DEATH domain"/>
    <property type="match status" value="1"/>
</dbReference>
<dbReference type="PROSITE" id="PS50209">
    <property type="entry name" value="CARD"/>
    <property type="match status" value="1"/>
</dbReference>
<dbReference type="RefSeq" id="XP_055892534.1">
    <property type="nucleotide sequence ID" value="XM_056036559.1"/>
</dbReference>
<dbReference type="AlphaFoldDB" id="A0A9W3AZ78"/>
<dbReference type="GO" id="GO:0005737">
    <property type="term" value="C:cytoplasm"/>
    <property type="evidence" value="ECO:0007669"/>
    <property type="project" value="UniProtKB-ARBA"/>
</dbReference>
<name>A0A9W3AZ78_BIOGL</name>
<keyword evidence="3" id="KW-0399">Innate immunity</keyword>
<reference evidence="8 9" key="1">
    <citation type="submission" date="2025-04" db="UniProtKB">
        <authorList>
            <consortium name="RefSeq"/>
        </authorList>
    </citation>
    <scope>IDENTIFICATION</scope>
</reference>
<dbReference type="InterPro" id="IPR031964">
    <property type="entry name" value="CARD_dom"/>
</dbReference>
<dbReference type="GO" id="GO:0045087">
    <property type="term" value="P:innate immune response"/>
    <property type="evidence" value="ECO:0007669"/>
    <property type="project" value="UniProtKB-KW"/>
</dbReference>
<evidence type="ECO:0000313" key="10">
    <source>
        <dbReference type="RefSeq" id="XP_055892531.1"/>
    </source>
</evidence>
<proteinExistence type="predicted"/>
<gene>
    <name evidence="8 9 10 11 12 13 14" type="primary">LOC106062127</name>
</gene>
<protein>
    <submittedName>
        <fullName evidence="8 9">Antiviral innate immune response receptor RIG-I-like</fullName>
    </submittedName>
</protein>
<dbReference type="RefSeq" id="XP_055892533.1">
    <property type="nucleotide sequence ID" value="XM_056036558.1"/>
</dbReference>
<evidence type="ECO:0000256" key="4">
    <source>
        <dbReference type="ARBA" id="ARBA00022843"/>
    </source>
</evidence>
<dbReference type="CDD" id="cd01671">
    <property type="entry name" value="CARD"/>
    <property type="match status" value="1"/>
</dbReference>